<evidence type="ECO:0000256" key="1">
    <source>
        <dbReference type="ARBA" id="ARBA00004651"/>
    </source>
</evidence>
<dbReference type="InterPro" id="IPR011701">
    <property type="entry name" value="MFS"/>
</dbReference>
<dbReference type="EMBL" id="JEMG01000001">
    <property type="protein sequence ID" value="EYC52618.1"/>
    <property type="molecule type" value="Genomic_DNA"/>
</dbReference>
<dbReference type="PROSITE" id="PS50850">
    <property type="entry name" value="MFS"/>
    <property type="match status" value="1"/>
</dbReference>
<feature type="transmembrane region" description="Helical" evidence="7">
    <location>
        <begin position="390"/>
        <end position="408"/>
    </location>
</feature>
<keyword evidence="2" id="KW-0813">Transport</keyword>
<feature type="transmembrane region" description="Helical" evidence="7">
    <location>
        <begin position="161"/>
        <end position="180"/>
    </location>
</feature>
<evidence type="ECO:0000259" key="8">
    <source>
        <dbReference type="PROSITE" id="PS50850"/>
    </source>
</evidence>
<feature type="domain" description="Major facilitator superfamily (MFS) profile" evidence="8">
    <location>
        <begin position="32"/>
        <end position="418"/>
    </location>
</feature>
<dbReference type="STRING" id="1458275.AZ34_17135"/>
<dbReference type="Pfam" id="PF07690">
    <property type="entry name" value="MFS_1"/>
    <property type="match status" value="1"/>
</dbReference>
<feature type="transmembrane region" description="Helical" evidence="7">
    <location>
        <begin position="186"/>
        <end position="206"/>
    </location>
</feature>
<dbReference type="eggNOG" id="COG0477">
    <property type="taxonomic scope" value="Bacteria"/>
</dbReference>
<feature type="transmembrane region" description="Helical" evidence="7">
    <location>
        <begin position="361"/>
        <end position="384"/>
    </location>
</feature>
<feature type="transmembrane region" description="Helical" evidence="7">
    <location>
        <begin position="100"/>
        <end position="118"/>
    </location>
</feature>
<comment type="subcellular location">
    <subcellularLocation>
        <location evidence="1">Cell membrane</location>
        <topology evidence="1">Multi-pass membrane protein</topology>
    </subcellularLocation>
</comment>
<evidence type="ECO:0000256" key="6">
    <source>
        <dbReference type="ARBA" id="ARBA00023136"/>
    </source>
</evidence>
<dbReference type="InterPro" id="IPR020846">
    <property type="entry name" value="MFS_dom"/>
</dbReference>
<dbReference type="PANTHER" id="PTHR23517">
    <property type="entry name" value="RESISTANCE PROTEIN MDTM, PUTATIVE-RELATED-RELATED"/>
    <property type="match status" value="1"/>
</dbReference>
<evidence type="ECO:0000256" key="4">
    <source>
        <dbReference type="ARBA" id="ARBA00022692"/>
    </source>
</evidence>
<keyword evidence="4 7" id="KW-0812">Transmembrane</keyword>
<keyword evidence="3" id="KW-1003">Cell membrane</keyword>
<keyword evidence="6 7" id="KW-0472">Membrane</keyword>
<sequence length="418" mass="43526">MPSTPLVPSAPVELPLAAAPGAQSGRARLSPTQSLWLVASLVASFLAASSAPSPLYALYREAWGFSALMLTVAFASYAFALLFSLLMFGALSDHRGRREVILLALGIEFVSTLMFWQADSIAWLVGARVMQGLATGIATSVLSASLLDLDRVRGPLINSVAPMFGMAIGALGTSVLVQFAPAPTRLVFDVLLVLFAVQALLAFFLPETVERRPGAWASMRPKLAVPAAARTTMWKVLPVNTAQWALGGFYLSLGPTLARYVTGIDAPMVGGGLIATLVLSGAVGILFVRYRPPMAVLAGGAVVLAIGLVLTLAGMHWHSTALFFVGTLVAGLGFGAGFNGSVRSLVPLVAPHDRAALMSSFFVLSYLAFSLPAIAAGLSVGLFGLEATSIGYGIVLVATVLGALLLMARARRPSSVEA</sequence>
<evidence type="ECO:0000313" key="9">
    <source>
        <dbReference type="EMBL" id="EYC52618.1"/>
    </source>
</evidence>
<dbReference type="InterPro" id="IPR036259">
    <property type="entry name" value="MFS_trans_sf"/>
</dbReference>
<dbReference type="InterPro" id="IPR050171">
    <property type="entry name" value="MFS_Transporters"/>
</dbReference>
<dbReference type="Gene3D" id="1.20.1250.20">
    <property type="entry name" value="MFS general substrate transporter like domains"/>
    <property type="match status" value="1"/>
</dbReference>
<dbReference type="SUPFAM" id="SSF103473">
    <property type="entry name" value="MFS general substrate transporter"/>
    <property type="match status" value="1"/>
</dbReference>
<organism evidence="9 10">
    <name type="scientific">Hylemonella gracilis str. Niagara R</name>
    <dbReference type="NCBI Taxonomy" id="1458275"/>
    <lineage>
        <taxon>Bacteria</taxon>
        <taxon>Pseudomonadati</taxon>
        <taxon>Pseudomonadota</taxon>
        <taxon>Betaproteobacteria</taxon>
        <taxon>Burkholderiales</taxon>
        <taxon>Comamonadaceae</taxon>
        <taxon>Hylemonella</taxon>
    </lineage>
</organism>
<gene>
    <name evidence="9" type="ORF">AZ34_17135</name>
</gene>
<protein>
    <submittedName>
        <fullName evidence="9">MFS transporter</fullName>
    </submittedName>
</protein>
<evidence type="ECO:0000256" key="7">
    <source>
        <dbReference type="SAM" id="Phobius"/>
    </source>
</evidence>
<feature type="transmembrane region" description="Helical" evidence="7">
    <location>
        <begin position="321"/>
        <end position="340"/>
    </location>
</feature>
<dbReference type="PANTHER" id="PTHR23517:SF13">
    <property type="entry name" value="MAJOR FACILITATOR SUPERFAMILY MFS_1"/>
    <property type="match status" value="1"/>
</dbReference>
<feature type="transmembrane region" description="Helical" evidence="7">
    <location>
        <begin position="266"/>
        <end position="288"/>
    </location>
</feature>
<feature type="transmembrane region" description="Helical" evidence="7">
    <location>
        <begin position="130"/>
        <end position="149"/>
    </location>
</feature>
<dbReference type="Proteomes" id="UP000023268">
    <property type="component" value="Unassembled WGS sequence"/>
</dbReference>
<name>A0A016XN56_9BURK</name>
<evidence type="ECO:0000256" key="5">
    <source>
        <dbReference type="ARBA" id="ARBA00022989"/>
    </source>
</evidence>
<feature type="transmembrane region" description="Helical" evidence="7">
    <location>
        <begin position="65"/>
        <end position="88"/>
    </location>
</feature>
<comment type="caution">
    <text evidence="9">The sequence shown here is derived from an EMBL/GenBank/DDBJ whole genome shotgun (WGS) entry which is preliminary data.</text>
</comment>
<dbReference type="RefSeq" id="WP_081767265.1">
    <property type="nucleotide sequence ID" value="NZ_JEMG01000001.1"/>
</dbReference>
<dbReference type="OrthoDB" id="9810492at2"/>
<proteinExistence type="predicted"/>
<keyword evidence="5 7" id="KW-1133">Transmembrane helix</keyword>
<accession>A0A016XN56</accession>
<dbReference type="GO" id="GO:0022857">
    <property type="term" value="F:transmembrane transporter activity"/>
    <property type="evidence" value="ECO:0007669"/>
    <property type="project" value="InterPro"/>
</dbReference>
<evidence type="ECO:0000256" key="3">
    <source>
        <dbReference type="ARBA" id="ARBA00022475"/>
    </source>
</evidence>
<dbReference type="GO" id="GO:0005886">
    <property type="term" value="C:plasma membrane"/>
    <property type="evidence" value="ECO:0007669"/>
    <property type="project" value="UniProtKB-SubCell"/>
</dbReference>
<feature type="transmembrane region" description="Helical" evidence="7">
    <location>
        <begin position="295"/>
        <end position="315"/>
    </location>
</feature>
<evidence type="ECO:0000313" key="10">
    <source>
        <dbReference type="Proteomes" id="UP000023268"/>
    </source>
</evidence>
<dbReference type="AlphaFoldDB" id="A0A016XN56"/>
<reference evidence="9 10" key="1">
    <citation type="submission" date="2014-02" db="EMBL/GenBank/DDBJ databases">
        <title>Draft Genome of Hylemonella gracilis isolated from the Niagara River.</title>
        <authorList>
            <person name="Pawlowski D.R."/>
            <person name="Koudelka G.B."/>
        </authorList>
    </citation>
    <scope>NUCLEOTIDE SEQUENCE [LARGE SCALE GENOMIC DNA]</scope>
    <source>
        <strain evidence="9 10">Niagara R</strain>
    </source>
</reference>
<evidence type="ECO:0000256" key="2">
    <source>
        <dbReference type="ARBA" id="ARBA00022448"/>
    </source>
</evidence>
<feature type="transmembrane region" description="Helical" evidence="7">
    <location>
        <begin position="35"/>
        <end position="59"/>
    </location>
</feature>